<dbReference type="EMBL" id="CM035407">
    <property type="protein sequence ID" value="KAH7443746.1"/>
    <property type="molecule type" value="Genomic_DNA"/>
</dbReference>
<evidence type="ECO:0000313" key="2">
    <source>
        <dbReference type="Proteomes" id="UP000825935"/>
    </source>
</evidence>
<sequence>MRARARFCHPSAFMETLAYSMRVPFICGLERPRSLATVQRRVSFPHGFRLSSIGPSMARMAQTNGYKPSRANSQEVLNAAWEILDEFNRNDVKGLEQPSLETPDGVFALGASVLAAIEASRTQDGCLPLLGICADNCKEALATLQRWTKALNCDFCMPQVIDSKHDLNSIPGPVYVKYNAHAKVSYLQPYAGKFRGVIVQIGQKQVGHLPLYLFK</sequence>
<evidence type="ECO:0000313" key="1">
    <source>
        <dbReference type="EMBL" id="KAH7443746.1"/>
    </source>
</evidence>
<dbReference type="SUPFAM" id="SSF160532">
    <property type="entry name" value="Ava3019-like"/>
    <property type="match status" value="1"/>
</dbReference>
<dbReference type="OrthoDB" id="536772at2759"/>
<name>A0A8T2VCQ6_CERRI</name>
<protein>
    <submittedName>
        <fullName evidence="1">Uncharacterized protein</fullName>
    </submittedName>
</protein>
<dbReference type="AlphaFoldDB" id="A0A8T2VCQ6"/>
<organism evidence="1 2">
    <name type="scientific">Ceratopteris richardii</name>
    <name type="common">Triangle waterfern</name>
    <dbReference type="NCBI Taxonomy" id="49495"/>
    <lineage>
        <taxon>Eukaryota</taxon>
        <taxon>Viridiplantae</taxon>
        <taxon>Streptophyta</taxon>
        <taxon>Embryophyta</taxon>
        <taxon>Tracheophyta</taxon>
        <taxon>Polypodiopsida</taxon>
        <taxon>Polypodiidae</taxon>
        <taxon>Polypodiales</taxon>
        <taxon>Pteridineae</taxon>
        <taxon>Pteridaceae</taxon>
        <taxon>Parkerioideae</taxon>
        <taxon>Ceratopteris</taxon>
    </lineage>
</organism>
<comment type="caution">
    <text evidence="1">The sequence shown here is derived from an EMBL/GenBank/DDBJ whole genome shotgun (WGS) entry which is preliminary data.</text>
</comment>
<dbReference type="Gene3D" id="3.30.360.10">
    <property type="entry name" value="Dihydrodipicolinate Reductase, domain 2"/>
    <property type="match status" value="1"/>
</dbReference>
<gene>
    <name evidence="1" type="ORF">KP509_02G049200</name>
</gene>
<dbReference type="OMA" id="CYVSRYD"/>
<dbReference type="Pfam" id="PF08854">
    <property type="entry name" value="DUF1824"/>
    <property type="match status" value="1"/>
</dbReference>
<proteinExistence type="predicted"/>
<reference evidence="1" key="1">
    <citation type="submission" date="2021-08" db="EMBL/GenBank/DDBJ databases">
        <title>WGS assembly of Ceratopteris richardii.</title>
        <authorList>
            <person name="Marchant D.B."/>
            <person name="Chen G."/>
            <person name="Jenkins J."/>
            <person name="Shu S."/>
            <person name="Leebens-Mack J."/>
            <person name="Grimwood J."/>
            <person name="Schmutz J."/>
            <person name="Soltis P."/>
            <person name="Soltis D."/>
            <person name="Chen Z.-H."/>
        </authorList>
    </citation>
    <scope>NUCLEOTIDE SEQUENCE</scope>
    <source>
        <strain evidence="1">Whitten #5841</strain>
        <tissue evidence="1">Leaf</tissue>
    </source>
</reference>
<dbReference type="Proteomes" id="UP000825935">
    <property type="component" value="Chromosome 2"/>
</dbReference>
<dbReference type="InterPro" id="IPR014953">
    <property type="entry name" value="DUF1824"/>
</dbReference>
<keyword evidence="2" id="KW-1185">Reference proteome</keyword>
<accession>A0A8T2VCQ6</accession>